<organism evidence="1 2">
    <name type="scientific">Streptomyces cheonanensis</name>
    <dbReference type="NCBI Taxonomy" id="312720"/>
    <lineage>
        <taxon>Bacteria</taxon>
        <taxon>Bacillati</taxon>
        <taxon>Actinomycetota</taxon>
        <taxon>Actinomycetes</taxon>
        <taxon>Kitasatosporales</taxon>
        <taxon>Streptomycetaceae</taxon>
        <taxon>Streptomyces</taxon>
    </lineage>
</organism>
<dbReference type="EMBL" id="BAAANQ010000008">
    <property type="protein sequence ID" value="GAA2058864.1"/>
    <property type="molecule type" value="Genomic_DNA"/>
</dbReference>
<comment type="caution">
    <text evidence="1">The sequence shown here is derived from an EMBL/GenBank/DDBJ whole genome shotgun (WGS) entry which is preliminary data.</text>
</comment>
<gene>
    <name evidence="1" type="ORF">GCM10009757_39350</name>
</gene>
<accession>A0ABP5GXA6</accession>
<name>A0ABP5GXA6_9ACTN</name>
<keyword evidence="2" id="KW-1185">Reference proteome</keyword>
<dbReference type="InterPro" id="IPR036280">
    <property type="entry name" value="Multihaem_cyt_sf"/>
</dbReference>
<evidence type="ECO:0000313" key="1">
    <source>
        <dbReference type="EMBL" id="GAA2058864.1"/>
    </source>
</evidence>
<evidence type="ECO:0000313" key="2">
    <source>
        <dbReference type="Proteomes" id="UP001403094"/>
    </source>
</evidence>
<dbReference type="SUPFAM" id="SSF48695">
    <property type="entry name" value="Multiheme cytochromes"/>
    <property type="match status" value="1"/>
</dbReference>
<proteinExistence type="predicted"/>
<dbReference type="Proteomes" id="UP001403094">
    <property type="component" value="Unassembled WGS sequence"/>
</dbReference>
<sequence length="76" mass="8891">MNTPLAWWHLGLCWMCRDEAVPVTWYGTARYHGGYAPVFACWDCHRWVAARVREYRERTITSPEPNASRGPTPPER</sequence>
<reference evidence="2" key="1">
    <citation type="journal article" date="2019" name="Int. J. Syst. Evol. Microbiol.">
        <title>The Global Catalogue of Microorganisms (GCM) 10K type strain sequencing project: providing services to taxonomists for standard genome sequencing and annotation.</title>
        <authorList>
            <consortium name="The Broad Institute Genomics Platform"/>
            <consortium name="The Broad Institute Genome Sequencing Center for Infectious Disease"/>
            <person name="Wu L."/>
            <person name="Ma J."/>
        </authorList>
    </citation>
    <scope>NUCLEOTIDE SEQUENCE [LARGE SCALE GENOMIC DNA]</scope>
    <source>
        <strain evidence="2">JCM 14549</strain>
    </source>
</reference>
<protein>
    <submittedName>
        <fullName evidence="1">Uncharacterized protein</fullName>
    </submittedName>
</protein>